<sequence>MINYIKERSDRLFGVSGKLSKLDSLLGVCSLPENIFRDLRACTKICLYDALSSYYSEKYFKTVLELEDFCELYKDFIFDLPNITPNGLLMPKVETNSSHNIFNKQTFKLIEYLSFESSTRIACPVNLRINFGLRTNPKTLDRPRSSTNWHTDIWAGQNCNEAMIHTPICGDFKSSGIKTCNPQDGFFPDYVKSLNSYIDGREVTDKMDDNCIATTMSLGKTYALDSFLFHKTSLSSSKIRIILSFPIRLIKKVSSDTYENHLRDDEFISLEEWSGLGKNTLVTSSDHLKKEDWDDKPKDHYAGKFKKLNIK</sequence>
<name>A0A382MRU9_9ZZZZ</name>
<protein>
    <recommendedName>
        <fullName evidence="2">Phytanoyl-CoA dioxygenase</fullName>
    </recommendedName>
</protein>
<gene>
    <name evidence="1" type="ORF">METZ01_LOCUS303036</name>
</gene>
<proteinExistence type="predicted"/>
<evidence type="ECO:0008006" key="2">
    <source>
        <dbReference type="Google" id="ProtNLM"/>
    </source>
</evidence>
<dbReference type="AlphaFoldDB" id="A0A382MRU9"/>
<reference evidence="1" key="1">
    <citation type="submission" date="2018-05" db="EMBL/GenBank/DDBJ databases">
        <authorList>
            <person name="Lanie J.A."/>
            <person name="Ng W.-L."/>
            <person name="Kazmierczak K.M."/>
            <person name="Andrzejewski T.M."/>
            <person name="Davidsen T.M."/>
            <person name="Wayne K.J."/>
            <person name="Tettelin H."/>
            <person name="Glass J.I."/>
            <person name="Rusch D."/>
            <person name="Podicherti R."/>
            <person name="Tsui H.-C.T."/>
            <person name="Winkler M.E."/>
        </authorList>
    </citation>
    <scope>NUCLEOTIDE SEQUENCE</scope>
</reference>
<evidence type="ECO:0000313" key="1">
    <source>
        <dbReference type="EMBL" id="SVC50182.1"/>
    </source>
</evidence>
<dbReference type="EMBL" id="UINC01094711">
    <property type="protein sequence ID" value="SVC50182.1"/>
    <property type="molecule type" value="Genomic_DNA"/>
</dbReference>
<organism evidence="1">
    <name type="scientific">marine metagenome</name>
    <dbReference type="NCBI Taxonomy" id="408172"/>
    <lineage>
        <taxon>unclassified sequences</taxon>
        <taxon>metagenomes</taxon>
        <taxon>ecological metagenomes</taxon>
    </lineage>
</organism>
<accession>A0A382MRU9</accession>